<gene>
    <name evidence="3" type="ORF">GRG538_LOCUS8384</name>
    <name evidence="5" type="ORF">QYT958_LOCUS12601</name>
    <name evidence="2" type="ORF">TIS948_LOCUS23546</name>
    <name evidence="4" type="ORF">UJA718_LOCUS11514</name>
</gene>
<evidence type="ECO:0000313" key="7">
    <source>
        <dbReference type="Proteomes" id="UP000663873"/>
    </source>
</evidence>
<dbReference type="Proteomes" id="UP000663873">
    <property type="component" value="Unassembled WGS sequence"/>
</dbReference>
<feature type="signal peptide" evidence="1">
    <location>
        <begin position="1"/>
        <end position="17"/>
    </location>
</feature>
<comment type="caution">
    <text evidence="2">The sequence shown here is derived from an EMBL/GenBank/DDBJ whole genome shotgun (WGS) entry which is preliminary data.</text>
</comment>
<evidence type="ECO:0000313" key="5">
    <source>
        <dbReference type="EMBL" id="CAF4616932.1"/>
    </source>
</evidence>
<dbReference type="EMBL" id="CAJNXB010004083">
    <property type="protein sequence ID" value="CAF3354051.1"/>
    <property type="molecule type" value="Genomic_DNA"/>
</dbReference>
<protein>
    <submittedName>
        <fullName evidence="2">Uncharacterized protein</fullName>
    </submittedName>
</protein>
<dbReference type="AlphaFoldDB" id="A0A817WC52"/>
<keyword evidence="7" id="KW-1185">Reference proteome</keyword>
<evidence type="ECO:0000256" key="1">
    <source>
        <dbReference type="SAM" id="SignalP"/>
    </source>
</evidence>
<dbReference type="Proteomes" id="UP000663825">
    <property type="component" value="Unassembled WGS sequence"/>
</dbReference>
<dbReference type="Proteomes" id="UP000663848">
    <property type="component" value="Unassembled WGS sequence"/>
</dbReference>
<accession>A0A817WC52</accession>
<evidence type="ECO:0000313" key="3">
    <source>
        <dbReference type="EMBL" id="CAF3383086.1"/>
    </source>
</evidence>
<dbReference type="EMBL" id="CAJOBP010001418">
    <property type="protein sequence ID" value="CAF4283006.1"/>
    <property type="molecule type" value="Genomic_DNA"/>
</dbReference>
<proteinExistence type="predicted"/>
<evidence type="ECO:0000313" key="2">
    <source>
        <dbReference type="EMBL" id="CAF3354051.1"/>
    </source>
</evidence>
<dbReference type="EMBL" id="CAJNYT010000912">
    <property type="protein sequence ID" value="CAF3383086.1"/>
    <property type="molecule type" value="Genomic_DNA"/>
</dbReference>
<dbReference type="Proteomes" id="UP000663872">
    <property type="component" value="Unassembled WGS sequence"/>
</dbReference>
<feature type="chain" id="PRO_5035613573" evidence="1">
    <location>
        <begin position="18"/>
        <end position="180"/>
    </location>
</feature>
<keyword evidence="1" id="KW-0732">Signal</keyword>
<dbReference type="EMBL" id="CAJOBR010001549">
    <property type="protein sequence ID" value="CAF4616932.1"/>
    <property type="molecule type" value="Genomic_DNA"/>
</dbReference>
<sequence length="180" mass="20902">MLFIVVSLILLINPSQTQDTCSNDNQCPYYCDGDGKCQKPVPRGHHCSGYTRHTRECDIAAWCDPDQNLTCRLLKNIEEKCKYDYSCIDNYCDLETNTCQYRKFIDEQCHTNQSCHSYYCETDKKTCQSMEEQSLLPKFISLVLTCIILHIYDKKKTAKINVTTQTDDAQHPLEDFIQLN</sequence>
<reference evidence="2" key="1">
    <citation type="submission" date="2021-02" db="EMBL/GenBank/DDBJ databases">
        <authorList>
            <person name="Nowell W R."/>
        </authorList>
    </citation>
    <scope>NUCLEOTIDE SEQUENCE</scope>
</reference>
<organism evidence="2 6">
    <name type="scientific">Rotaria socialis</name>
    <dbReference type="NCBI Taxonomy" id="392032"/>
    <lineage>
        <taxon>Eukaryota</taxon>
        <taxon>Metazoa</taxon>
        <taxon>Spiralia</taxon>
        <taxon>Gnathifera</taxon>
        <taxon>Rotifera</taxon>
        <taxon>Eurotatoria</taxon>
        <taxon>Bdelloidea</taxon>
        <taxon>Philodinida</taxon>
        <taxon>Philodinidae</taxon>
        <taxon>Rotaria</taxon>
    </lineage>
</organism>
<name>A0A817WC52_9BILA</name>
<evidence type="ECO:0000313" key="4">
    <source>
        <dbReference type="EMBL" id="CAF4283006.1"/>
    </source>
</evidence>
<evidence type="ECO:0000313" key="6">
    <source>
        <dbReference type="Proteomes" id="UP000663825"/>
    </source>
</evidence>